<accession>A0A2P1JXI7</accession>
<dbReference type="Proteomes" id="UP000241290">
    <property type="component" value="Genome"/>
</dbReference>
<protein>
    <submittedName>
        <fullName evidence="1">Uncharacterized protein</fullName>
    </submittedName>
</protein>
<gene>
    <name evidence="1" type="primary">100</name>
    <name evidence="1" type="ORF">SEA_FINCH_100</name>
</gene>
<reference evidence="2" key="1">
    <citation type="submission" date="2018-02" db="EMBL/GenBank/DDBJ databases">
        <authorList>
            <person name="Cohen D.B."/>
            <person name="Kent A.D."/>
        </authorList>
    </citation>
    <scope>NUCLEOTIDE SEQUENCE [LARGE SCALE GENOMIC DNA]</scope>
</reference>
<name>A0A2P1JXI7_9CAUD</name>
<dbReference type="RefSeq" id="YP_010059122.1">
    <property type="nucleotide sequence ID" value="NC_054724.1"/>
</dbReference>
<dbReference type="KEGG" id="vg:64766353"/>
<sequence length="50" mass="5881">MGTRRHLIARLTSKQAAHIYRDLADQHDRVGSGVRLFAWRRFLVAFETKK</sequence>
<proteinExistence type="predicted"/>
<dbReference type="GeneID" id="64766353"/>
<evidence type="ECO:0000313" key="2">
    <source>
        <dbReference type="Proteomes" id="UP000241290"/>
    </source>
</evidence>
<dbReference type="EMBL" id="MG962366">
    <property type="protein sequence ID" value="AVO25032.1"/>
    <property type="molecule type" value="Genomic_DNA"/>
</dbReference>
<organism evidence="1 2">
    <name type="scientific">Rhodococcus phage Finch</name>
    <dbReference type="NCBI Taxonomy" id="2094144"/>
    <lineage>
        <taxon>Viruses</taxon>
        <taxon>Duplodnaviria</taxon>
        <taxon>Heunggongvirae</taxon>
        <taxon>Uroviricota</taxon>
        <taxon>Caudoviricetes</taxon>
        <taxon>Finchvirus</taxon>
        <taxon>Finchvirus finch</taxon>
    </lineage>
</organism>
<evidence type="ECO:0000313" key="1">
    <source>
        <dbReference type="EMBL" id="AVO25032.1"/>
    </source>
</evidence>
<keyword evidence="2" id="KW-1185">Reference proteome</keyword>